<proteinExistence type="predicted"/>
<reference evidence="1 2" key="1">
    <citation type="submission" date="2019-10" db="EMBL/GenBank/DDBJ databases">
        <authorList>
            <person name="Palmer J.M."/>
        </authorList>
    </citation>
    <scope>NUCLEOTIDE SEQUENCE [LARGE SCALE GENOMIC DNA]</scope>
    <source>
        <strain evidence="1 2">TWF694</strain>
    </source>
</reference>
<sequence length="97" mass="10324">MRRRMSEPSMGTYDPGVGGTRKSTTPWALVYEGEDMLGSNLGCDSFSQPGAVGAGSIGDAASQYFEMADEQGVVSLPQHHFSLFTVISIEQGLTKSC</sequence>
<gene>
    <name evidence="1" type="ORF">TWF694_004015</name>
</gene>
<name>A0AAV9WYY3_9PEZI</name>
<dbReference type="Proteomes" id="UP001365542">
    <property type="component" value="Unassembled WGS sequence"/>
</dbReference>
<evidence type="ECO:0000313" key="1">
    <source>
        <dbReference type="EMBL" id="KAK6528778.1"/>
    </source>
</evidence>
<comment type="caution">
    <text evidence="1">The sequence shown here is derived from an EMBL/GenBank/DDBJ whole genome shotgun (WGS) entry which is preliminary data.</text>
</comment>
<accession>A0AAV9WYY3</accession>
<dbReference type="EMBL" id="JAVHJO010000014">
    <property type="protein sequence ID" value="KAK6528778.1"/>
    <property type="molecule type" value="Genomic_DNA"/>
</dbReference>
<keyword evidence="2" id="KW-1185">Reference proteome</keyword>
<dbReference type="AlphaFoldDB" id="A0AAV9WYY3"/>
<evidence type="ECO:0000313" key="2">
    <source>
        <dbReference type="Proteomes" id="UP001365542"/>
    </source>
</evidence>
<protein>
    <submittedName>
        <fullName evidence="1">Uncharacterized protein</fullName>
    </submittedName>
</protein>
<organism evidence="1 2">
    <name type="scientific">Orbilia ellipsospora</name>
    <dbReference type="NCBI Taxonomy" id="2528407"/>
    <lineage>
        <taxon>Eukaryota</taxon>
        <taxon>Fungi</taxon>
        <taxon>Dikarya</taxon>
        <taxon>Ascomycota</taxon>
        <taxon>Pezizomycotina</taxon>
        <taxon>Orbiliomycetes</taxon>
        <taxon>Orbiliales</taxon>
        <taxon>Orbiliaceae</taxon>
        <taxon>Orbilia</taxon>
    </lineage>
</organism>